<sequence>MDMDVIAQQQHLLATHRQRLAVLLAQQAQLGSAHTPPGIITDIAAARAEIRRITAYLREQGVAVADLPDDAEPPAMENPRPPAPGAVHTIQVGNIIGSTGVAIGDGASAHVTTINHYHTPEQRRRLEDYLTLLRHLAATERARALCDSDPPLTHGLPMDTLRLAMARAAMVWDPLADLEQAQDDDAFRRSLVAWLLLPLATTKLMLYTLRSEHALSRLGSPKLSALVLSEAVPYVRRSMILDADAQRKAQLQLALKLRDPVYAEGCARLLTDLTETEEGRTALAVAFQEYQADGGASPPAFIHLVAAGLFGGAVSGGVLLAATAVLRSFVADDEGENAPASSPGRLRIPLTPAEWRAELGQRNQHFGAPNGYWCYVRPGTYRIGGWEPKDPAANLRLNAFWVARVPFTVAQYAQFLRAGGYHTRRWWTPIGWAWRTKRKIEQPYRWQEGSFNSRAEQALQGITWYEAAACGAWLAEELRFDLPAGYTLRLPTEAEWEVAAAYGPRGQRFSYPWGEQEPTAKLAVFNRKWEEGAPDVATCPAGAAACGALDMVGTVWEWCSSDYNKYPQAAHALAKGFITIDWLATPVSVPLRGGSYYSSETDVRCGARDGVLPDFGNLGYGFRVVVAPPLAHAS</sequence>
<dbReference type="Gene3D" id="3.90.1580.10">
    <property type="entry name" value="paralog of FGE (formylglycine-generating enzyme)"/>
    <property type="match status" value="1"/>
</dbReference>
<name>E1IDN8_9CHLR</name>
<dbReference type="PANTHER" id="PTHR23150:SF19">
    <property type="entry name" value="FORMYLGLYCINE-GENERATING ENZYME"/>
    <property type="match status" value="1"/>
</dbReference>
<accession>E1IDN8</accession>
<dbReference type="EMBL" id="ADVR01000042">
    <property type="protein sequence ID" value="EFO80746.1"/>
    <property type="molecule type" value="Genomic_DNA"/>
</dbReference>
<organism evidence="2 3">
    <name type="scientific">Oscillochloris trichoides DG-6</name>
    <dbReference type="NCBI Taxonomy" id="765420"/>
    <lineage>
        <taxon>Bacteria</taxon>
        <taxon>Bacillati</taxon>
        <taxon>Chloroflexota</taxon>
        <taxon>Chloroflexia</taxon>
        <taxon>Chloroflexales</taxon>
        <taxon>Chloroflexineae</taxon>
        <taxon>Oscillochloridaceae</taxon>
        <taxon>Oscillochloris</taxon>
    </lineage>
</organism>
<dbReference type="Proteomes" id="UP000054010">
    <property type="component" value="Unassembled WGS sequence"/>
</dbReference>
<keyword evidence="3" id="KW-1185">Reference proteome</keyword>
<dbReference type="Pfam" id="PF03781">
    <property type="entry name" value="FGE-sulfatase"/>
    <property type="match status" value="1"/>
</dbReference>
<evidence type="ECO:0000259" key="1">
    <source>
        <dbReference type="Pfam" id="PF03781"/>
    </source>
</evidence>
<dbReference type="eggNOG" id="COG1262">
    <property type="taxonomic scope" value="Bacteria"/>
</dbReference>
<dbReference type="InterPro" id="IPR005532">
    <property type="entry name" value="SUMF_dom"/>
</dbReference>
<dbReference type="HOGENOM" id="CLU_431381_0_0_0"/>
<dbReference type="AlphaFoldDB" id="E1IDN8"/>
<proteinExistence type="predicted"/>
<reference evidence="2 3" key="1">
    <citation type="journal article" date="2011" name="J. Bacteriol.">
        <title>Draft genome sequence of the anoxygenic filamentous phototrophic bacterium Oscillochloris trichoides subsp. DG-6.</title>
        <authorList>
            <person name="Kuznetsov B.B."/>
            <person name="Ivanovsky R.N."/>
            <person name="Keppen O.I."/>
            <person name="Sukhacheva M.V."/>
            <person name="Bumazhkin B.K."/>
            <person name="Patutina E.O."/>
            <person name="Beletsky A.V."/>
            <person name="Mardanov A.V."/>
            <person name="Baslerov R.V."/>
            <person name="Panteleeva A.N."/>
            <person name="Kolganova T.V."/>
            <person name="Ravin N.V."/>
            <person name="Skryabin K.G."/>
        </authorList>
    </citation>
    <scope>NUCLEOTIDE SEQUENCE [LARGE SCALE GENOMIC DNA]</scope>
    <source>
        <strain evidence="2 3">DG-6</strain>
    </source>
</reference>
<comment type="caution">
    <text evidence="2">The sequence shown here is derived from an EMBL/GenBank/DDBJ whole genome shotgun (WGS) entry which is preliminary data.</text>
</comment>
<dbReference type="InterPro" id="IPR042095">
    <property type="entry name" value="SUMF_sf"/>
</dbReference>
<dbReference type="GO" id="GO:0120147">
    <property type="term" value="F:formylglycine-generating oxidase activity"/>
    <property type="evidence" value="ECO:0007669"/>
    <property type="project" value="TreeGrafter"/>
</dbReference>
<dbReference type="SUPFAM" id="SSF56436">
    <property type="entry name" value="C-type lectin-like"/>
    <property type="match status" value="1"/>
</dbReference>
<protein>
    <recommendedName>
        <fullName evidence="1">Sulfatase-modifying factor enzyme-like domain-containing protein</fullName>
    </recommendedName>
</protein>
<dbReference type="InterPro" id="IPR051043">
    <property type="entry name" value="Sulfatase_Mod_Factor_Kinase"/>
</dbReference>
<evidence type="ECO:0000313" key="3">
    <source>
        <dbReference type="Proteomes" id="UP000054010"/>
    </source>
</evidence>
<dbReference type="STRING" id="765420.OSCT_1439"/>
<gene>
    <name evidence="2" type="ORF">OSCT_1439</name>
</gene>
<feature type="domain" description="Sulfatase-modifying factor enzyme-like" evidence="1">
    <location>
        <begin position="376"/>
        <end position="625"/>
    </location>
</feature>
<dbReference type="InterPro" id="IPR016187">
    <property type="entry name" value="CTDL_fold"/>
</dbReference>
<evidence type="ECO:0000313" key="2">
    <source>
        <dbReference type="EMBL" id="EFO80746.1"/>
    </source>
</evidence>
<dbReference type="PANTHER" id="PTHR23150">
    <property type="entry name" value="SULFATASE MODIFYING FACTOR 1, 2"/>
    <property type="match status" value="1"/>
</dbReference>